<dbReference type="PANTHER" id="PTHR34819:SF5">
    <property type="entry name" value="CONSERVED REPEAT DOMAIN PROTEIN"/>
    <property type="match status" value="1"/>
</dbReference>
<evidence type="ECO:0000256" key="2">
    <source>
        <dbReference type="ARBA" id="ARBA00022525"/>
    </source>
</evidence>
<feature type="domain" description="SD-repeat containing protein B" evidence="6">
    <location>
        <begin position="1557"/>
        <end position="1658"/>
    </location>
</feature>
<dbReference type="InterPro" id="IPR033764">
    <property type="entry name" value="Sdr_B"/>
</dbReference>
<dbReference type="RefSeq" id="WP_206559579.1">
    <property type="nucleotide sequence ID" value="NZ_JAFKCZ010000004.1"/>
</dbReference>
<evidence type="ECO:0000313" key="8">
    <source>
        <dbReference type="EMBL" id="MBN7796133.1"/>
    </source>
</evidence>
<sequence length="1823" mass="183574">MAAAVSAQATGNPDFSVTVNVGPTPPNSDTVHIGELTSLRVSLSNNSTLSSIDNIGFSKSLPTGPNGGLIVAGSGTIAGSGCMGGSLVTVDGQPDVVLSGLTVLPRVDGVPGSGECYIDLPVIAWSTGGSSTSHSYSLAAGEVGSDSGTNTSGGPQAITVRSAAPPDWSKSLFGSPLVLGGAPGVLTIRIENPDANVALNDFGFTDVFPVQGADGAVIEPTGTPASGSCLAAPVNATATLQAGAAAQVAVSGGSLAPNASCTVEVEVRARHTDGAFSQNVNNVIDASGFTSREGLRPAANAVSPVRVRSPLTVTKSFDESPVASGEESGFTIGLGNSGGTPLPVTRFADNPISAAPHVGQLKVNSVSNSCGGGQALLDGGNGFEVTGFTIPPYGGCVLSVRFTGTTPGADTPTAYNNVIPQGAVELSGMPGIVSQPRSANVLVADRLRVLKSRQPATVAPGSAVRYSVTVQNFSSAPLANVTVADQLQNGSTLLLDAAYPVELSPAACGTGGLNGAAEGDSDLLFTIPSVPARAGASTPGACTLSFWVMIDPDATGDTANQIDAGSVCINGNAADCNQNSSGTNTNHVAVVALSKQFDGVETSTHPEGMVSRLSMRLDNFSDLALTSVALSDTFPVDGPLAQLRVASPASAVTSCGGTLTAVPGETSVSLNGGSVAGRDTGSGNPGSCEIQLDVVGPAGTYDNTATVSAVQNNADGTTTNALASDGARLIYTGVMTADKSFAPTSTGDGGRATVRVTVANGDLSRSLTGLTVTDPLPAGMRVATPAGAYSSCGNNVVVNAAPGADTVSLQGGTIPAGASCDLVFDVVVDGQADWTNTIPPGGIRTDGGIINQSPVSATLGYVPLDDPTISKAISPGLIAPGQVARLAITIVNGGTPLSNVSLADYFTEDGLANGVPNGMTIASPAEVSTDCRSGVVVAQPGGASVELSGAALDPGEQCLVEVNVTSRVVGTITNHIPLNALGSAEGATNSTTFGQSTLSTISSVNVVKNFEPRVVSPGENSRLRITILNAQASPLRDFSVRDELPAGLQVAQPANAFSNCGGAVQLAWPERTRVELSGGRLAAAVDGQASSCYLELDVAANVEGTYTNLIPEDSLTEEGDPLEHPETEDSLEVRERVIVNKAIDGFTLDSGDPVGFTTGDAVRLSGVPAPLTIRLENPTSKALTQVRLIDSLPAGVVIAPQPNALTNCVDGEVTAPAAGRQVRLTGATLAAHGDAGASCQVTVDVVSNDHGVYVNEIPAGGVTSFEGISNEEPTQARLVVPEPPAVNKQFDPPVTAPGGVSRLTIRILNPNEAATALTEHLVDELPSLPGQMLVANPGNVATTCPGGAAIVQAAPGASRVRVNSGAQVPPLGCEVAVDVTVPVAGTYINRIPKGDLETSFGSNEEPAVGELLASTKGYISGKVFIDTQAVPDGNYVPGESEPVAGNPIELRQGADCSGALLETAQTDPQGNYLFSELPAGTYSVCQPVQPADTFNSVTTQGSIVPVNGSTGTPGVPLNPGTGGFTSQITGIVLDNNGNADEVSGSPGNNFSEVLPASISGHVFHDIDGNGLMGPAEPGIAGVEVTLTGPVTATAITDSEGRYSFEGLPPGTYTVTETQPAGWLDSGDSAGTHGGTVGDDEVSMVTLAAGDRAENYDFGERLPAAPAWTASAVCVNNAPSVQYRVTGPLGGAGSANLSWMTAGGRLAERLDGWPASGVLLWPGVEVNGAGEPIAWPGWIDEDGKLVPVEDDRIPELSLRLNGNAGDAIVLEYPACPSQPGSTPQSIPTAPRWALWLLAGLLAGVAGLGMAGRLRAGGAHRRITC</sequence>
<dbReference type="Pfam" id="PF17210">
    <property type="entry name" value="SdrD_B"/>
    <property type="match status" value="1"/>
</dbReference>
<dbReference type="Proteomes" id="UP000664303">
    <property type="component" value="Unassembled WGS sequence"/>
</dbReference>
<feature type="region of interest" description="Disordered" evidence="4">
    <location>
        <begin position="1"/>
        <end position="21"/>
    </location>
</feature>
<keyword evidence="5" id="KW-1133">Transmembrane helix</keyword>
<feature type="domain" description="DUF7933" evidence="7">
    <location>
        <begin position="172"/>
        <end position="289"/>
    </location>
</feature>
<dbReference type="GO" id="GO:0004180">
    <property type="term" value="F:carboxypeptidase activity"/>
    <property type="evidence" value="ECO:0007669"/>
    <property type="project" value="UniProtKB-KW"/>
</dbReference>
<feature type="domain" description="DUF7933" evidence="7">
    <location>
        <begin position="1284"/>
        <end position="1411"/>
    </location>
</feature>
<evidence type="ECO:0000256" key="3">
    <source>
        <dbReference type="ARBA" id="ARBA00022729"/>
    </source>
</evidence>
<gene>
    <name evidence="8" type="ORF">JYP50_06015</name>
</gene>
<dbReference type="PANTHER" id="PTHR34819">
    <property type="entry name" value="LARGE CYSTEINE-RICH PERIPLASMIC PROTEIN OMCB"/>
    <property type="match status" value="1"/>
</dbReference>
<dbReference type="SUPFAM" id="SSF117074">
    <property type="entry name" value="Hypothetical protein PA1324"/>
    <property type="match status" value="2"/>
</dbReference>
<dbReference type="InterPro" id="IPR057693">
    <property type="entry name" value="DUF7933"/>
</dbReference>
<protein>
    <submittedName>
        <fullName evidence="8">Carboxypeptidase regulatory-like domain-containing protein</fullName>
    </submittedName>
</protein>
<feature type="domain" description="DUF7933" evidence="7">
    <location>
        <begin position="29"/>
        <end position="150"/>
    </location>
</feature>
<feature type="domain" description="DUF7933" evidence="7">
    <location>
        <begin position="593"/>
        <end position="722"/>
    </location>
</feature>
<name>A0A939DDB3_9GAMM</name>
<dbReference type="EMBL" id="JAFKCZ010000004">
    <property type="protein sequence ID" value="MBN7796133.1"/>
    <property type="molecule type" value="Genomic_DNA"/>
</dbReference>
<feature type="region of interest" description="Disordered" evidence="4">
    <location>
        <begin position="1111"/>
        <end position="1130"/>
    </location>
</feature>
<keyword evidence="2" id="KW-0964">Secreted</keyword>
<evidence type="ECO:0000256" key="5">
    <source>
        <dbReference type="SAM" id="Phobius"/>
    </source>
</evidence>
<feature type="domain" description="DUF7933" evidence="7">
    <location>
        <begin position="1006"/>
        <end position="1116"/>
    </location>
</feature>
<dbReference type="Gene3D" id="2.60.40.10">
    <property type="entry name" value="Immunoglobulins"/>
    <property type="match status" value="2"/>
</dbReference>
<dbReference type="Pfam" id="PF25564">
    <property type="entry name" value="DUF7933"/>
    <property type="match status" value="8"/>
</dbReference>
<keyword evidence="3" id="KW-0732">Signal</keyword>
<organism evidence="8 9">
    <name type="scientific">Parahaliea mediterranea</name>
    <dbReference type="NCBI Taxonomy" id="651086"/>
    <lineage>
        <taxon>Bacteria</taxon>
        <taxon>Pseudomonadati</taxon>
        <taxon>Pseudomonadota</taxon>
        <taxon>Gammaproteobacteria</taxon>
        <taxon>Cellvibrionales</taxon>
        <taxon>Halieaceae</taxon>
        <taxon>Parahaliea</taxon>
    </lineage>
</organism>
<dbReference type="GO" id="GO:0005576">
    <property type="term" value="C:extracellular region"/>
    <property type="evidence" value="ECO:0007669"/>
    <property type="project" value="UniProtKB-SubCell"/>
</dbReference>
<keyword evidence="9" id="KW-1185">Reference proteome</keyword>
<evidence type="ECO:0000256" key="1">
    <source>
        <dbReference type="ARBA" id="ARBA00004613"/>
    </source>
</evidence>
<keyword evidence="8" id="KW-0121">Carboxypeptidase</keyword>
<feature type="compositionally biased region" description="Basic and acidic residues" evidence="4">
    <location>
        <begin position="1121"/>
        <end position="1130"/>
    </location>
</feature>
<feature type="compositionally biased region" description="Polar residues" evidence="4">
    <location>
        <begin position="7"/>
        <end position="21"/>
    </location>
</feature>
<evidence type="ECO:0000313" key="9">
    <source>
        <dbReference type="Proteomes" id="UP000664303"/>
    </source>
</evidence>
<keyword evidence="8" id="KW-0645">Protease</keyword>
<evidence type="ECO:0000259" key="6">
    <source>
        <dbReference type="Pfam" id="PF17210"/>
    </source>
</evidence>
<comment type="caution">
    <text evidence="8">The sequence shown here is derived from an EMBL/GenBank/DDBJ whole genome shotgun (WGS) entry which is preliminary data.</text>
</comment>
<keyword evidence="5" id="KW-0812">Transmembrane</keyword>
<feature type="domain" description="DUF7933" evidence="7">
    <location>
        <begin position="867"/>
        <end position="988"/>
    </location>
</feature>
<evidence type="ECO:0000259" key="7">
    <source>
        <dbReference type="Pfam" id="PF25564"/>
    </source>
</evidence>
<keyword evidence="5" id="KW-0472">Membrane</keyword>
<dbReference type="InterPro" id="IPR047589">
    <property type="entry name" value="DUF11_rpt"/>
</dbReference>
<evidence type="ECO:0000256" key="4">
    <source>
        <dbReference type="SAM" id="MobiDB-lite"/>
    </source>
</evidence>
<proteinExistence type="predicted"/>
<feature type="domain" description="DUF7933" evidence="7">
    <location>
        <begin position="1165"/>
        <end position="1280"/>
    </location>
</feature>
<keyword evidence="8" id="KW-0378">Hydrolase</keyword>
<comment type="subcellular location">
    <subcellularLocation>
        <location evidence="1">Secreted</location>
    </subcellularLocation>
</comment>
<dbReference type="InterPro" id="IPR013783">
    <property type="entry name" value="Ig-like_fold"/>
</dbReference>
<feature type="domain" description="DUF7933" evidence="7">
    <location>
        <begin position="738"/>
        <end position="859"/>
    </location>
</feature>
<dbReference type="NCBIfam" id="TIGR01451">
    <property type="entry name" value="B_ant_repeat"/>
    <property type="match status" value="1"/>
</dbReference>
<feature type="transmembrane region" description="Helical" evidence="5">
    <location>
        <begin position="1791"/>
        <end position="1810"/>
    </location>
</feature>
<dbReference type="InterPro" id="IPR051172">
    <property type="entry name" value="Chlamydia_OmcB"/>
</dbReference>
<accession>A0A939DDB3</accession>
<reference evidence="8" key="1">
    <citation type="submission" date="2021-02" db="EMBL/GenBank/DDBJ databases">
        <title>PHA producing bacteria isolated from coastal sediment in Guangdong, Shenzhen.</title>
        <authorList>
            <person name="Zheng W."/>
            <person name="Yu S."/>
            <person name="Huang Y."/>
        </authorList>
    </citation>
    <scope>NUCLEOTIDE SEQUENCE</scope>
    <source>
        <strain evidence="8">TN14-10</strain>
    </source>
</reference>